<comment type="similarity">
    <text evidence="10">Belongs to the ABC transporter superfamily. Siderophore-Fe(3+) uptake transporter (SIUT) (TC 3.A.1.21) family.</text>
</comment>
<dbReference type="Pfam" id="PF00005">
    <property type="entry name" value="ABC_tran"/>
    <property type="match status" value="1"/>
</dbReference>
<evidence type="ECO:0000256" key="7">
    <source>
        <dbReference type="ARBA" id="ARBA00022840"/>
    </source>
</evidence>
<dbReference type="InterPro" id="IPR027417">
    <property type="entry name" value="P-loop_NTPase"/>
</dbReference>
<dbReference type="PROSITE" id="PS50929">
    <property type="entry name" value="ABC_TM1F"/>
    <property type="match status" value="1"/>
</dbReference>
<proteinExistence type="inferred from homology"/>
<dbReference type="Gene3D" id="3.40.50.300">
    <property type="entry name" value="P-loop containing nucleotide triphosphate hydrolases"/>
    <property type="match status" value="1"/>
</dbReference>
<dbReference type="GO" id="GO:0005886">
    <property type="term" value="C:plasma membrane"/>
    <property type="evidence" value="ECO:0007669"/>
    <property type="project" value="UniProtKB-SubCell"/>
</dbReference>
<evidence type="ECO:0000259" key="14">
    <source>
        <dbReference type="PROSITE" id="PS50929"/>
    </source>
</evidence>
<keyword evidence="16" id="KW-1185">Reference proteome</keyword>
<keyword evidence="5 12" id="KW-0812">Transmembrane</keyword>
<dbReference type="FunFam" id="3.40.50.300:FF:000221">
    <property type="entry name" value="Multidrug ABC transporter ATP-binding protein"/>
    <property type="match status" value="1"/>
</dbReference>
<dbReference type="PANTHER" id="PTHR24221:SF654">
    <property type="entry name" value="ATP-BINDING CASSETTE SUB-FAMILY B MEMBER 6"/>
    <property type="match status" value="1"/>
</dbReference>
<keyword evidence="2" id="KW-0813">Transport</keyword>
<sequence length="601" mass="63906">MSASTAPSVLAPARATLIGCAVLTAVSALAGMAPLIAVVEISRRLLHGDTDVWPIIVVALAALAVKQLGTFGAGVLTHLADIRVSFRIRRELLAKLRRLPLGWFTDRNSGIVKKTVEDDVAALHQLIAHSVVEVTAAAVPVVVAIGYLLAVDWRMALISLVPLVAGLVVYQRAMAGAGTKYPEFMAWLTRLSGAAVEFVNGIGVVKAFGTPGVASRRFQEVSRNFARFFLDWARATTRASVISEILLSPPSVLVVMVGAGGALTAAGWLPLTSLIAFLVFGTVTTAGLMTVMMSIHPLVTALSVARGIREVLAAPELPVPANPIVPDPAAPGPVVRMRGIRFAYGDTVALDGVDLDLERGTVTALVGPSGSGKSTLAKLLPRFDDPQQGSVELYGTDLRDLDPAELYRHVAFVFQDSALLRMSVRDNIRLARPDAGDDEVRAAAAKAQILDRLDALPRGLDSVAGEDAELSGGEEQRVCVARAILADRPILVLDEATASADPENEARIQDALSEVARGRTVLVIAHRLSTIRGADRIVVLDEGRVAEQGRHEELLARQGLYARLWEHDQRAREGGTQGLEAPDDPAEAGVPPMTAQRLEAR</sequence>
<dbReference type="InterPro" id="IPR003439">
    <property type="entry name" value="ABC_transporter-like_ATP-bd"/>
</dbReference>
<dbReference type="Pfam" id="PF00664">
    <property type="entry name" value="ABC_membrane"/>
    <property type="match status" value="1"/>
</dbReference>
<keyword evidence="3" id="KW-1003">Cell membrane</keyword>
<keyword evidence="7 15" id="KW-0067">ATP-binding</keyword>
<protein>
    <submittedName>
        <fullName evidence="15">ATP-binding cassette subfamily B protein</fullName>
    </submittedName>
</protein>
<dbReference type="SMART" id="SM00382">
    <property type="entry name" value="AAA"/>
    <property type="match status" value="1"/>
</dbReference>
<dbReference type="GO" id="GO:0140359">
    <property type="term" value="F:ABC-type transporter activity"/>
    <property type="evidence" value="ECO:0007669"/>
    <property type="project" value="InterPro"/>
</dbReference>
<comment type="subcellular location">
    <subcellularLocation>
        <location evidence="1">Cell inner membrane</location>
        <topology evidence="1">Multi-pass membrane protein</topology>
    </subcellularLocation>
</comment>
<evidence type="ECO:0000259" key="13">
    <source>
        <dbReference type="PROSITE" id="PS50893"/>
    </source>
</evidence>
<keyword evidence="8 12" id="KW-1133">Transmembrane helix</keyword>
<dbReference type="RefSeq" id="WP_221524961.1">
    <property type="nucleotide sequence ID" value="NZ_JACHMI010000001.1"/>
</dbReference>
<dbReference type="InterPro" id="IPR036640">
    <property type="entry name" value="ABC1_TM_sf"/>
</dbReference>
<dbReference type="InterPro" id="IPR003593">
    <property type="entry name" value="AAA+_ATPase"/>
</dbReference>
<evidence type="ECO:0000256" key="12">
    <source>
        <dbReference type="SAM" id="Phobius"/>
    </source>
</evidence>
<dbReference type="PROSITE" id="PS01095">
    <property type="entry name" value="GH18_1"/>
    <property type="match status" value="1"/>
</dbReference>
<feature type="region of interest" description="Disordered" evidence="11">
    <location>
        <begin position="571"/>
        <end position="601"/>
    </location>
</feature>
<name>A0A7X0NW08_9ACTN</name>
<evidence type="ECO:0000256" key="2">
    <source>
        <dbReference type="ARBA" id="ARBA00022448"/>
    </source>
</evidence>
<reference evidence="15 16" key="1">
    <citation type="submission" date="2020-08" db="EMBL/GenBank/DDBJ databases">
        <title>Sequencing the genomes of 1000 actinobacteria strains.</title>
        <authorList>
            <person name="Klenk H.-P."/>
        </authorList>
    </citation>
    <scope>NUCLEOTIDE SEQUENCE [LARGE SCALE GENOMIC DNA]</scope>
    <source>
        <strain evidence="15 16">DSM 43768</strain>
    </source>
</reference>
<organism evidence="15 16">
    <name type="scientific">Nonomuraea rubra</name>
    <dbReference type="NCBI Taxonomy" id="46180"/>
    <lineage>
        <taxon>Bacteria</taxon>
        <taxon>Bacillati</taxon>
        <taxon>Actinomycetota</taxon>
        <taxon>Actinomycetes</taxon>
        <taxon>Streptosporangiales</taxon>
        <taxon>Streptosporangiaceae</taxon>
        <taxon>Nonomuraea</taxon>
    </lineage>
</organism>
<dbReference type="Proteomes" id="UP000565579">
    <property type="component" value="Unassembled WGS sequence"/>
</dbReference>
<feature type="domain" description="ABC transmembrane type-1" evidence="14">
    <location>
        <begin position="18"/>
        <end position="300"/>
    </location>
</feature>
<evidence type="ECO:0000256" key="6">
    <source>
        <dbReference type="ARBA" id="ARBA00022741"/>
    </source>
</evidence>
<evidence type="ECO:0000313" key="15">
    <source>
        <dbReference type="EMBL" id="MBB6550431.1"/>
    </source>
</evidence>
<evidence type="ECO:0000256" key="8">
    <source>
        <dbReference type="ARBA" id="ARBA00022989"/>
    </source>
</evidence>
<dbReference type="GO" id="GO:0016887">
    <property type="term" value="F:ATP hydrolysis activity"/>
    <property type="evidence" value="ECO:0007669"/>
    <property type="project" value="InterPro"/>
</dbReference>
<feature type="transmembrane region" description="Helical" evidence="12">
    <location>
        <begin position="53"/>
        <end position="80"/>
    </location>
</feature>
<gene>
    <name evidence="15" type="ORF">HD593_005226</name>
</gene>
<keyword evidence="4" id="KW-0997">Cell inner membrane</keyword>
<evidence type="ECO:0000256" key="11">
    <source>
        <dbReference type="SAM" id="MobiDB-lite"/>
    </source>
</evidence>
<evidence type="ECO:0000256" key="1">
    <source>
        <dbReference type="ARBA" id="ARBA00004429"/>
    </source>
</evidence>
<dbReference type="PROSITE" id="PS50893">
    <property type="entry name" value="ABC_TRANSPORTER_2"/>
    <property type="match status" value="1"/>
</dbReference>
<dbReference type="InterPro" id="IPR011527">
    <property type="entry name" value="ABC1_TM_dom"/>
</dbReference>
<dbReference type="InterPro" id="IPR001579">
    <property type="entry name" value="Glyco_hydro_18_chit_AS"/>
</dbReference>
<evidence type="ECO:0000313" key="16">
    <source>
        <dbReference type="Proteomes" id="UP000565579"/>
    </source>
</evidence>
<evidence type="ECO:0000256" key="10">
    <source>
        <dbReference type="ARBA" id="ARBA00023455"/>
    </source>
</evidence>
<evidence type="ECO:0000256" key="4">
    <source>
        <dbReference type="ARBA" id="ARBA00022519"/>
    </source>
</evidence>
<dbReference type="CDD" id="cd07346">
    <property type="entry name" value="ABC_6TM_exporters"/>
    <property type="match status" value="1"/>
</dbReference>
<evidence type="ECO:0000256" key="5">
    <source>
        <dbReference type="ARBA" id="ARBA00022692"/>
    </source>
</evidence>
<feature type="transmembrane region" description="Helical" evidence="12">
    <location>
        <begin position="153"/>
        <end position="170"/>
    </location>
</feature>
<dbReference type="PANTHER" id="PTHR24221">
    <property type="entry name" value="ATP-BINDING CASSETTE SUB-FAMILY B"/>
    <property type="match status" value="1"/>
</dbReference>
<comment type="caution">
    <text evidence="15">The sequence shown here is derived from an EMBL/GenBank/DDBJ whole genome shotgun (WGS) entry which is preliminary data.</text>
</comment>
<keyword evidence="9 12" id="KW-0472">Membrane</keyword>
<keyword evidence="6" id="KW-0547">Nucleotide-binding</keyword>
<dbReference type="GO" id="GO:0005524">
    <property type="term" value="F:ATP binding"/>
    <property type="evidence" value="ECO:0007669"/>
    <property type="project" value="UniProtKB-KW"/>
</dbReference>
<evidence type="ECO:0000256" key="3">
    <source>
        <dbReference type="ARBA" id="ARBA00022475"/>
    </source>
</evidence>
<accession>A0A7X0NW08</accession>
<dbReference type="GO" id="GO:0005975">
    <property type="term" value="P:carbohydrate metabolic process"/>
    <property type="evidence" value="ECO:0007669"/>
    <property type="project" value="InterPro"/>
</dbReference>
<feature type="transmembrane region" description="Helical" evidence="12">
    <location>
        <begin position="275"/>
        <end position="299"/>
    </location>
</feature>
<dbReference type="EMBL" id="JACHMI010000001">
    <property type="protein sequence ID" value="MBB6550431.1"/>
    <property type="molecule type" value="Genomic_DNA"/>
</dbReference>
<dbReference type="SUPFAM" id="SSF52540">
    <property type="entry name" value="P-loop containing nucleoside triphosphate hydrolases"/>
    <property type="match status" value="1"/>
</dbReference>
<dbReference type="GO" id="GO:0004553">
    <property type="term" value="F:hydrolase activity, hydrolyzing O-glycosyl compounds"/>
    <property type="evidence" value="ECO:0007669"/>
    <property type="project" value="InterPro"/>
</dbReference>
<dbReference type="AlphaFoldDB" id="A0A7X0NW08"/>
<feature type="transmembrane region" description="Helical" evidence="12">
    <location>
        <begin position="126"/>
        <end position="147"/>
    </location>
</feature>
<dbReference type="InterPro" id="IPR039421">
    <property type="entry name" value="Type_1_exporter"/>
</dbReference>
<evidence type="ECO:0000256" key="9">
    <source>
        <dbReference type="ARBA" id="ARBA00023136"/>
    </source>
</evidence>
<dbReference type="Gene3D" id="1.20.1560.10">
    <property type="entry name" value="ABC transporter type 1, transmembrane domain"/>
    <property type="match status" value="1"/>
</dbReference>
<feature type="domain" description="ABC transporter" evidence="13">
    <location>
        <begin position="335"/>
        <end position="567"/>
    </location>
</feature>
<dbReference type="SUPFAM" id="SSF90123">
    <property type="entry name" value="ABC transporter transmembrane region"/>
    <property type="match status" value="1"/>
</dbReference>
<feature type="transmembrane region" description="Helical" evidence="12">
    <location>
        <begin position="245"/>
        <end position="269"/>
    </location>
</feature>